<reference evidence="8 10" key="1">
    <citation type="submission" date="2024-03" db="EMBL/GenBank/DDBJ databases">
        <title>The Acrasis kona genome and developmental transcriptomes reveal deep origins of eukaryotic multicellular pathways.</title>
        <authorList>
            <person name="Sheikh S."/>
            <person name="Fu C.-J."/>
            <person name="Brown M.W."/>
            <person name="Baldauf S.L."/>
        </authorList>
    </citation>
    <scope>NUCLEOTIDE SEQUENCE [LARGE SCALE GENOMIC DNA]</scope>
    <source>
        <strain evidence="8 10">ATCC MYA-3509</strain>
    </source>
</reference>
<dbReference type="Gene3D" id="3.90.180.10">
    <property type="entry name" value="Medium-chain alcohol dehydrogenases, catalytic domain"/>
    <property type="match status" value="1"/>
</dbReference>
<dbReference type="InterPro" id="IPR011032">
    <property type="entry name" value="GroES-like_sf"/>
</dbReference>
<dbReference type="PROSITE" id="PS00059">
    <property type="entry name" value="ADH_ZINC"/>
    <property type="match status" value="1"/>
</dbReference>
<dbReference type="Proteomes" id="UP001431209">
    <property type="component" value="Unassembled WGS sequence"/>
</dbReference>
<dbReference type="EMBL" id="JAOPGA020000676">
    <property type="protein sequence ID" value="KAL0480600.1"/>
    <property type="molecule type" value="Genomic_DNA"/>
</dbReference>
<evidence type="ECO:0000259" key="7">
    <source>
        <dbReference type="SMART" id="SM00829"/>
    </source>
</evidence>
<dbReference type="SUPFAM" id="SSF50129">
    <property type="entry name" value="GroES-like"/>
    <property type="match status" value="1"/>
</dbReference>
<dbReference type="InterPro" id="IPR045306">
    <property type="entry name" value="SDH-like"/>
</dbReference>
<keyword evidence="3 6" id="KW-0479">Metal-binding</keyword>
<evidence type="ECO:0000313" key="8">
    <source>
        <dbReference type="EMBL" id="KAL0480600.1"/>
    </source>
</evidence>
<evidence type="ECO:0000256" key="6">
    <source>
        <dbReference type="RuleBase" id="RU361277"/>
    </source>
</evidence>
<proteinExistence type="inferred from homology"/>
<feature type="domain" description="Enoyl reductase (ER)" evidence="7">
    <location>
        <begin position="13"/>
        <end position="349"/>
    </location>
</feature>
<dbReference type="CDD" id="cd05285">
    <property type="entry name" value="sorbitol_DH"/>
    <property type="match status" value="1"/>
</dbReference>
<dbReference type="PANTHER" id="PTHR43161">
    <property type="entry name" value="SORBITOL DEHYDROGENASE"/>
    <property type="match status" value="1"/>
</dbReference>
<gene>
    <name evidence="9" type="ORF">AKO1_002929</name>
    <name evidence="8" type="ORF">AKO1_006794</name>
</gene>
<comment type="caution">
    <text evidence="8">The sequence shown here is derived from an EMBL/GenBank/DDBJ whole genome shotgun (WGS) entry which is preliminary data.</text>
</comment>
<dbReference type="EMBL" id="JAOPGA020001125">
    <property type="protein sequence ID" value="KAL0485320.1"/>
    <property type="molecule type" value="Genomic_DNA"/>
</dbReference>
<name>A0AAW2YUX5_9EUKA</name>
<dbReference type="GO" id="GO:0016616">
    <property type="term" value="F:oxidoreductase activity, acting on the CH-OH group of donors, NAD or NADP as acceptor"/>
    <property type="evidence" value="ECO:0007669"/>
    <property type="project" value="InterPro"/>
</dbReference>
<dbReference type="Gene3D" id="3.40.50.720">
    <property type="entry name" value="NAD(P)-binding Rossmann-like Domain"/>
    <property type="match status" value="1"/>
</dbReference>
<dbReference type="InterPro" id="IPR013154">
    <property type="entry name" value="ADH-like_N"/>
</dbReference>
<sequence length="355" mass="38679">MSEQKMMKASVMTTLGHFDMKEVPIPKPGAHDVLVKMKHVGICGSDVHYYQHGKIGDFVVTGPIILGHECAGEIVELGSGVGEKWGLNVGDQVCLEPGYGCGRCELCRTGKYNLCEDMIFMATPPYDGALQEYVCYPLECVFKLPKNMSTRDGALMEPLSVGMHACQVAEASIGKSAVILGAGPIGLVTLLCLKARGVSHIYVTDLVQQRLDTSLRLGATAVINAKENVMEEINKLTNGKGADMVFETAGSTITTQLTPDLVKKGGIILLVGMPPDGRCNFNMSRLIGKEAQIRTVFRYRHCYPLALNAIEAGLIKLDELRSLITHSFKFETECTEAFVTSRDDKVNVIKAMIEM</sequence>
<dbReference type="Pfam" id="PF00107">
    <property type="entry name" value="ADH_zinc_N"/>
    <property type="match status" value="1"/>
</dbReference>
<evidence type="ECO:0000313" key="9">
    <source>
        <dbReference type="EMBL" id="KAL0485320.1"/>
    </source>
</evidence>
<dbReference type="SUPFAM" id="SSF51735">
    <property type="entry name" value="NAD(P)-binding Rossmann-fold domains"/>
    <property type="match status" value="1"/>
</dbReference>
<dbReference type="Pfam" id="PF08240">
    <property type="entry name" value="ADH_N"/>
    <property type="match status" value="1"/>
</dbReference>
<dbReference type="GO" id="GO:0008270">
    <property type="term" value="F:zinc ion binding"/>
    <property type="evidence" value="ECO:0007669"/>
    <property type="project" value="InterPro"/>
</dbReference>
<dbReference type="InterPro" id="IPR036291">
    <property type="entry name" value="NAD(P)-bd_dom_sf"/>
</dbReference>
<dbReference type="InterPro" id="IPR013149">
    <property type="entry name" value="ADH-like_C"/>
</dbReference>
<keyword evidence="5" id="KW-0560">Oxidoreductase</keyword>
<keyword evidence="4 6" id="KW-0862">Zinc</keyword>
<comment type="similarity">
    <text evidence="2 6">Belongs to the zinc-containing alcohol dehydrogenase family.</text>
</comment>
<keyword evidence="10" id="KW-1185">Reference proteome</keyword>
<comment type="cofactor">
    <cofactor evidence="1 6">
        <name>Zn(2+)</name>
        <dbReference type="ChEBI" id="CHEBI:29105"/>
    </cofactor>
</comment>
<evidence type="ECO:0000256" key="5">
    <source>
        <dbReference type="ARBA" id="ARBA00023002"/>
    </source>
</evidence>
<dbReference type="InterPro" id="IPR002328">
    <property type="entry name" value="ADH_Zn_CS"/>
</dbReference>
<evidence type="ECO:0000256" key="4">
    <source>
        <dbReference type="ARBA" id="ARBA00022833"/>
    </source>
</evidence>
<accession>A0AAW2YUX5</accession>
<dbReference type="PANTHER" id="PTHR43161:SF9">
    <property type="entry name" value="SORBITOL DEHYDROGENASE"/>
    <property type="match status" value="1"/>
</dbReference>
<evidence type="ECO:0000256" key="1">
    <source>
        <dbReference type="ARBA" id="ARBA00001947"/>
    </source>
</evidence>
<evidence type="ECO:0000313" key="10">
    <source>
        <dbReference type="Proteomes" id="UP001431209"/>
    </source>
</evidence>
<protein>
    <submittedName>
        <fullName evidence="8">L-iditol 2-dehydrogenase</fullName>
    </submittedName>
    <submittedName>
        <fullName evidence="9">Sorbitol dehydrogenase</fullName>
    </submittedName>
</protein>
<organism evidence="8 10">
    <name type="scientific">Acrasis kona</name>
    <dbReference type="NCBI Taxonomy" id="1008807"/>
    <lineage>
        <taxon>Eukaryota</taxon>
        <taxon>Discoba</taxon>
        <taxon>Heterolobosea</taxon>
        <taxon>Tetramitia</taxon>
        <taxon>Eutetramitia</taxon>
        <taxon>Acrasidae</taxon>
        <taxon>Acrasis</taxon>
    </lineage>
</organism>
<dbReference type="InterPro" id="IPR020843">
    <property type="entry name" value="ER"/>
</dbReference>
<evidence type="ECO:0000256" key="3">
    <source>
        <dbReference type="ARBA" id="ARBA00022723"/>
    </source>
</evidence>
<dbReference type="AlphaFoldDB" id="A0AAW2YUX5"/>
<evidence type="ECO:0000256" key="2">
    <source>
        <dbReference type="ARBA" id="ARBA00008072"/>
    </source>
</evidence>
<dbReference type="SMART" id="SM00829">
    <property type="entry name" value="PKS_ER"/>
    <property type="match status" value="1"/>
</dbReference>